<dbReference type="EMBL" id="JAACJK010000110">
    <property type="protein sequence ID" value="KAF5332573.1"/>
    <property type="molecule type" value="Genomic_DNA"/>
</dbReference>
<name>A0A8H5C1T2_9AGAR</name>
<comment type="caution">
    <text evidence="1">The sequence shown here is derived from an EMBL/GenBank/DDBJ whole genome shotgun (WGS) entry which is preliminary data.</text>
</comment>
<accession>A0A8H5C1T2</accession>
<evidence type="ECO:0000313" key="2">
    <source>
        <dbReference type="Proteomes" id="UP000541558"/>
    </source>
</evidence>
<dbReference type="Proteomes" id="UP000541558">
    <property type="component" value="Unassembled WGS sequence"/>
</dbReference>
<reference evidence="1 2" key="1">
    <citation type="journal article" date="2020" name="ISME J.">
        <title>Uncovering the hidden diversity of litter-decomposition mechanisms in mushroom-forming fungi.</title>
        <authorList>
            <person name="Floudas D."/>
            <person name="Bentzer J."/>
            <person name="Ahren D."/>
            <person name="Johansson T."/>
            <person name="Persson P."/>
            <person name="Tunlid A."/>
        </authorList>
    </citation>
    <scope>NUCLEOTIDE SEQUENCE [LARGE SCALE GENOMIC DNA]</scope>
    <source>
        <strain evidence="1 2">CBS 175.51</strain>
    </source>
</reference>
<dbReference type="AlphaFoldDB" id="A0A8H5C1T2"/>
<keyword evidence="2" id="KW-1185">Reference proteome</keyword>
<protein>
    <submittedName>
        <fullName evidence="1">Uncharacterized protein</fullName>
    </submittedName>
</protein>
<organism evidence="1 2">
    <name type="scientific">Ephemerocybe angulata</name>
    <dbReference type="NCBI Taxonomy" id="980116"/>
    <lineage>
        <taxon>Eukaryota</taxon>
        <taxon>Fungi</taxon>
        <taxon>Dikarya</taxon>
        <taxon>Basidiomycota</taxon>
        <taxon>Agaricomycotina</taxon>
        <taxon>Agaricomycetes</taxon>
        <taxon>Agaricomycetidae</taxon>
        <taxon>Agaricales</taxon>
        <taxon>Agaricineae</taxon>
        <taxon>Psathyrellaceae</taxon>
        <taxon>Ephemerocybe</taxon>
    </lineage>
</organism>
<gene>
    <name evidence="1" type="ORF">D9611_005209</name>
</gene>
<proteinExistence type="predicted"/>
<dbReference type="InterPro" id="IPR011989">
    <property type="entry name" value="ARM-like"/>
</dbReference>
<sequence>MPSTESVSGHNGAPPIDVQAYAISNPHALYPRVISTWSPTHPSYPYSDRNSDPLFRPPHPPGSHPYYILPMSVQSTHSRHRRGTEKQAFHKTHTGFAKHPAGATQRSKSSKDIKGYVPEFSRERSGSLFIQKALSAQADLDGIRMVINELVEDGLLEISMDAAGNYFMNMDAGSYKE</sequence>
<evidence type="ECO:0000313" key="1">
    <source>
        <dbReference type="EMBL" id="KAF5332573.1"/>
    </source>
</evidence>
<dbReference type="Gene3D" id="1.25.10.10">
    <property type="entry name" value="Leucine-rich Repeat Variant"/>
    <property type="match status" value="1"/>
</dbReference>